<gene>
    <name evidence="3" type="ORF">EZ313_02165</name>
</gene>
<feature type="compositionally biased region" description="Basic and acidic residues" evidence="1">
    <location>
        <begin position="345"/>
        <end position="371"/>
    </location>
</feature>
<evidence type="ECO:0000313" key="4">
    <source>
        <dbReference type="Proteomes" id="UP000298180"/>
    </source>
</evidence>
<protein>
    <submittedName>
        <fullName evidence="3">DUF2382 domain-containing protein</fullName>
    </submittedName>
</protein>
<name>A0A4Z0C5W2_9BURK</name>
<dbReference type="Pfam" id="PF09557">
    <property type="entry name" value="DUF2382"/>
    <property type="match status" value="1"/>
</dbReference>
<evidence type="ECO:0000256" key="1">
    <source>
        <dbReference type="SAM" id="MobiDB-lite"/>
    </source>
</evidence>
<dbReference type="AlphaFoldDB" id="A0A4Z0C5W2"/>
<feature type="region of interest" description="Disordered" evidence="1">
    <location>
        <begin position="337"/>
        <end position="371"/>
    </location>
</feature>
<dbReference type="PANTHER" id="PTHR38463:SF1">
    <property type="entry name" value="STRESS RESPONSE PROTEIN YSNF"/>
    <property type="match status" value="1"/>
</dbReference>
<organism evidence="3 4">
    <name type="scientific">Ramlibacter henchirensis</name>
    <dbReference type="NCBI Taxonomy" id="204072"/>
    <lineage>
        <taxon>Bacteria</taxon>
        <taxon>Pseudomonadati</taxon>
        <taxon>Pseudomonadota</taxon>
        <taxon>Betaproteobacteria</taxon>
        <taxon>Burkholderiales</taxon>
        <taxon>Comamonadaceae</taxon>
        <taxon>Ramlibacter</taxon>
    </lineage>
</organism>
<keyword evidence="4" id="KW-1185">Reference proteome</keyword>
<sequence>MEQSNDKKKGTGAGAVAGAAAGGVAGGAAAGAAVGGMTGPAGAAVGAAVGAGLGAVSGRKAADDGTAGGPYTVIGAFDDSMTAQRAVERLTQAGFDRDDVHLQYEQGSEAVRQQPERTEKKSGGFFASLFGMDDAEERREQQSPYAQHAYTYDEAVRRGSAVVVVDANDERQADQACSLLHELGAVDVDERSRQWRAEGWQPPVTDTQQNLTGRQGDVRTDQGKVLDVVEEELQVGKRTLDRGGVRVVQRVSSKPVRELVRLREEHAVVERRAVNRPATGEDLSNFKEGTLEVRESVEEPVVAKTARVVEEVRVGKEVREREETIEDNVRRKDVDVERLAGQAGRTERERAVAKDESLAGTRKVGDKDKPL</sequence>
<comment type="caution">
    <text evidence="3">The sequence shown here is derived from an EMBL/GenBank/DDBJ whole genome shotgun (WGS) entry which is preliminary data.</text>
</comment>
<reference evidence="3 4" key="1">
    <citation type="submission" date="2019-03" db="EMBL/GenBank/DDBJ databases">
        <title>Ramlibacter henchirensis DSM 14656, whole genome shotgun sequence.</title>
        <authorList>
            <person name="Zhang X."/>
            <person name="Feng G."/>
            <person name="Zhu H."/>
        </authorList>
    </citation>
    <scope>NUCLEOTIDE SEQUENCE [LARGE SCALE GENOMIC DNA]</scope>
    <source>
        <strain evidence="3 4">DSM 14656</strain>
    </source>
</reference>
<dbReference type="OrthoDB" id="581516at2"/>
<feature type="domain" description="DUF2382" evidence="2">
    <location>
        <begin position="226"/>
        <end position="336"/>
    </location>
</feature>
<dbReference type="InterPro" id="IPR019060">
    <property type="entry name" value="DUF2382"/>
</dbReference>
<dbReference type="Proteomes" id="UP000298180">
    <property type="component" value="Unassembled WGS sequence"/>
</dbReference>
<evidence type="ECO:0000313" key="3">
    <source>
        <dbReference type="EMBL" id="TFZ05499.1"/>
    </source>
</evidence>
<evidence type="ECO:0000259" key="2">
    <source>
        <dbReference type="Pfam" id="PF09557"/>
    </source>
</evidence>
<dbReference type="RefSeq" id="WP_135261581.1">
    <property type="nucleotide sequence ID" value="NZ_SMLM01000001.1"/>
</dbReference>
<dbReference type="EMBL" id="SMLM01000001">
    <property type="protein sequence ID" value="TFZ05499.1"/>
    <property type="molecule type" value="Genomic_DNA"/>
</dbReference>
<accession>A0A4Z0C5W2</accession>
<dbReference type="InterPro" id="IPR052967">
    <property type="entry name" value="Stress_Response_Assoc"/>
</dbReference>
<dbReference type="PANTHER" id="PTHR38463">
    <property type="entry name" value="STRESS RESPONSE PROTEIN YSNF"/>
    <property type="match status" value="1"/>
</dbReference>
<proteinExistence type="predicted"/>